<proteinExistence type="predicted"/>
<gene>
    <name evidence="2" type="ORF">NDU88_004076</name>
</gene>
<protein>
    <submittedName>
        <fullName evidence="2">Uncharacterized protein</fullName>
    </submittedName>
</protein>
<keyword evidence="3" id="KW-1185">Reference proteome</keyword>
<name>A0AAV7V3D5_PLEWA</name>
<dbReference type="AlphaFoldDB" id="A0AAV7V3D5"/>
<evidence type="ECO:0000313" key="3">
    <source>
        <dbReference type="Proteomes" id="UP001066276"/>
    </source>
</evidence>
<evidence type="ECO:0000256" key="1">
    <source>
        <dbReference type="SAM" id="MobiDB-lite"/>
    </source>
</evidence>
<feature type="compositionally biased region" description="Basic and acidic residues" evidence="1">
    <location>
        <begin position="29"/>
        <end position="46"/>
    </location>
</feature>
<feature type="region of interest" description="Disordered" evidence="1">
    <location>
        <begin position="1"/>
        <end position="69"/>
    </location>
</feature>
<dbReference type="EMBL" id="JANPWB010000004">
    <property type="protein sequence ID" value="KAJ1194790.1"/>
    <property type="molecule type" value="Genomic_DNA"/>
</dbReference>
<feature type="region of interest" description="Disordered" evidence="1">
    <location>
        <begin position="87"/>
        <end position="108"/>
    </location>
</feature>
<feature type="compositionally biased region" description="Basic residues" evidence="1">
    <location>
        <begin position="99"/>
        <end position="108"/>
    </location>
</feature>
<comment type="caution">
    <text evidence="2">The sequence shown here is derived from an EMBL/GenBank/DDBJ whole genome shotgun (WGS) entry which is preliminary data.</text>
</comment>
<accession>A0AAV7V3D5</accession>
<sequence>MDGKRQKRCMCSFGGARGASAGVPGERTPVIKELNRHQGREGRRASSAEAAASWQEEEPGGTSGAGAFHALQLKSEVTAEPGSCFRRGVVSTAPELHRTARRGLRPPG</sequence>
<reference evidence="2" key="1">
    <citation type="journal article" date="2022" name="bioRxiv">
        <title>Sequencing and chromosome-scale assembly of the giantPleurodeles waltlgenome.</title>
        <authorList>
            <person name="Brown T."/>
            <person name="Elewa A."/>
            <person name="Iarovenko S."/>
            <person name="Subramanian E."/>
            <person name="Araus A.J."/>
            <person name="Petzold A."/>
            <person name="Susuki M."/>
            <person name="Suzuki K.-i.T."/>
            <person name="Hayashi T."/>
            <person name="Toyoda A."/>
            <person name="Oliveira C."/>
            <person name="Osipova E."/>
            <person name="Leigh N.D."/>
            <person name="Simon A."/>
            <person name="Yun M.H."/>
        </authorList>
    </citation>
    <scope>NUCLEOTIDE SEQUENCE</scope>
    <source>
        <strain evidence="2">20211129_DDA</strain>
        <tissue evidence="2">Liver</tissue>
    </source>
</reference>
<evidence type="ECO:0000313" key="2">
    <source>
        <dbReference type="EMBL" id="KAJ1194790.1"/>
    </source>
</evidence>
<organism evidence="2 3">
    <name type="scientific">Pleurodeles waltl</name>
    <name type="common">Iberian ribbed newt</name>
    <dbReference type="NCBI Taxonomy" id="8319"/>
    <lineage>
        <taxon>Eukaryota</taxon>
        <taxon>Metazoa</taxon>
        <taxon>Chordata</taxon>
        <taxon>Craniata</taxon>
        <taxon>Vertebrata</taxon>
        <taxon>Euteleostomi</taxon>
        <taxon>Amphibia</taxon>
        <taxon>Batrachia</taxon>
        <taxon>Caudata</taxon>
        <taxon>Salamandroidea</taxon>
        <taxon>Salamandridae</taxon>
        <taxon>Pleurodelinae</taxon>
        <taxon>Pleurodeles</taxon>
    </lineage>
</organism>
<dbReference type="Proteomes" id="UP001066276">
    <property type="component" value="Chromosome 2_2"/>
</dbReference>